<dbReference type="Gene3D" id="3.40.50.1820">
    <property type="entry name" value="alpha/beta hydrolase"/>
    <property type="match status" value="1"/>
</dbReference>
<evidence type="ECO:0000313" key="4">
    <source>
        <dbReference type="EnsemblMetazoa" id="Aqu2.1.40768_001"/>
    </source>
</evidence>
<feature type="signal peptide" evidence="2">
    <location>
        <begin position="1"/>
        <end position="19"/>
    </location>
</feature>
<accession>A0A1X7VMZ0</accession>
<evidence type="ECO:0000256" key="2">
    <source>
        <dbReference type="SAM" id="SignalP"/>
    </source>
</evidence>
<gene>
    <name evidence="4" type="primary">100633204</name>
</gene>
<dbReference type="SUPFAM" id="SSF53474">
    <property type="entry name" value="alpha/beta-Hydrolases"/>
    <property type="match status" value="1"/>
</dbReference>
<evidence type="ECO:0000313" key="5">
    <source>
        <dbReference type="Proteomes" id="UP000007879"/>
    </source>
</evidence>
<dbReference type="GO" id="GO:0031048">
    <property type="term" value="P:regulatory ncRNA-mediated heterochromatin formation"/>
    <property type="evidence" value="ECO:0007669"/>
    <property type="project" value="TreeGrafter"/>
</dbReference>
<feature type="compositionally biased region" description="Basic and acidic residues" evidence="1">
    <location>
        <begin position="89"/>
        <end position="105"/>
    </location>
</feature>
<dbReference type="EnsemblMetazoa" id="XM_011411697.2">
    <property type="protein sequence ID" value="XP_011409999.2"/>
    <property type="gene ID" value="LOC100633204"/>
</dbReference>
<reference evidence="4" key="2">
    <citation type="submission" date="2017-05" db="UniProtKB">
        <authorList>
            <consortium name="EnsemblMetazoa"/>
        </authorList>
    </citation>
    <scope>IDENTIFICATION</scope>
</reference>
<dbReference type="AlphaFoldDB" id="A0A1X7VMZ0"/>
<dbReference type="Pfam" id="PF22749">
    <property type="entry name" value="Arb2"/>
    <property type="match status" value="1"/>
</dbReference>
<dbReference type="InterPro" id="IPR048263">
    <property type="entry name" value="Arb2"/>
</dbReference>
<name>A0A1X7VMZ0_AMPQE</name>
<evidence type="ECO:0000259" key="3">
    <source>
        <dbReference type="Pfam" id="PF22749"/>
    </source>
</evidence>
<organism evidence="4">
    <name type="scientific">Amphimedon queenslandica</name>
    <name type="common">Sponge</name>
    <dbReference type="NCBI Taxonomy" id="400682"/>
    <lineage>
        <taxon>Eukaryota</taxon>
        <taxon>Metazoa</taxon>
        <taxon>Porifera</taxon>
        <taxon>Demospongiae</taxon>
        <taxon>Heteroscleromorpha</taxon>
        <taxon>Haplosclerida</taxon>
        <taxon>Niphatidae</taxon>
        <taxon>Amphimedon</taxon>
    </lineage>
</organism>
<protein>
    <recommendedName>
        <fullName evidence="3">Arb2 domain-containing protein</fullName>
    </recommendedName>
</protein>
<keyword evidence="2" id="KW-0732">Signal</keyword>
<dbReference type="KEGG" id="aqu:100633204"/>
<dbReference type="GO" id="GO:0005634">
    <property type="term" value="C:nucleus"/>
    <property type="evidence" value="ECO:0007669"/>
    <property type="project" value="TreeGrafter"/>
</dbReference>
<feature type="compositionally biased region" description="Basic and acidic residues" evidence="1">
    <location>
        <begin position="114"/>
        <end position="129"/>
    </location>
</feature>
<evidence type="ECO:0000256" key="1">
    <source>
        <dbReference type="SAM" id="MobiDB-lite"/>
    </source>
</evidence>
<feature type="chain" id="PRO_5013390342" description="Arb2 domain-containing protein" evidence="2">
    <location>
        <begin position="20"/>
        <end position="449"/>
    </location>
</feature>
<keyword evidence="5" id="KW-1185">Reference proteome</keyword>
<feature type="domain" description="Arb2" evidence="3">
    <location>
        <begin position="156"/>
        <end position="406"/>
    </location>
</feature>
<reference evidence="5" key="1">
    <citation type="journal article" date="2010" name="Nature">
        <title>The Amphimedon queenslandica genome and the evolution of animal complexity.</title>
        <authorList>
            <person name="Srivastava M."/>
            <person name="Simakov O."/>
            <person name="Chapman J."/>
            <person name="Fahey B."/>
            <person name="Gauthier M.E."/>
            <person name="Mitros T."/>
            <person name="Richards G.S."/>
            <person name="Conaco C."/>
            <person name="Dacre M."/>
            <person name="Hellsten U."/>
            <person name="Larroux C."/>
            <person name="Putnam N.H."/>
            <person name="Stanke M."/>
            <person name="Adamska M."/>
            <person name="Darling A."/>
            <person name="Degnan S.M."/>
            <person name="Oakley T.H."/>
            <person name="Plachetzki D.C."/>
            <person name="Zhai Y."/>
            <person name="Adamski M."/>
            <person name="Calcino A."/>
            <person name="Cummins S.F."/>
            <person name="Goodstein D.M."/>
            <person name="Harris C."/>
            <person name="Jackson D.J."/>
            <person name="Leys S.P."/>
            <person name="Shu S."/>
            <person name="Woodcroft B.J."/>
            <person name="Vervoort M."/>
            <person name="Kosik K.S."/>
            <person name="Manning G."/>
            <person name="Degnan B.M."/>
            <person name="Rokhsar D.S."/>
        </authorList>
    </citation>
    <scope>NUCLEOTIDE SEQUENCE [LARGE SCALE GENOMIC DNA]</scope>
</reference>
<dbReference type="PANTHER" id="PTHR21357:SF4">
    <property type="entry name" value="FAM172 FAMILY PROTEIN HOMOLOG CG10038"/>
    <property type="match status" value="1"/>
</dbReference>
<sequence>MNAVIFVVYFIDLILLVETSFNYCFMEKSKSCQTSEVGEIPAILASPEENEDPKNKLDESNGSLMKENEDKNLEHKNEPVKDASSMKVQSDDDTKSKETPTDRATDTVSQGDTNDSKKEKVGKPAGTKEKLKKTGKVTAEKKGPSAAKPEKSLEEFPKDLTGFGYKFNQDGHMVSIETGESFKFEVRKGDKKYNQKHYEALGEVITPMVYDLLIDKAHLVKHLIPVDRKPKEPFSFIFASHDAFTNEEKLMVIIHGSGVVRAGQWSRSLIINDCLNSGTQLPFIKRAADEGYGIIVFNGNRNHEDDDEKKREIRGSSSPVEHGLYVWENFIARKTKAEVIHIIAHSYGGIVTVELAKKFSDDFSKRVQKIAFTDSVHDLDTQKAPGDVRRYFTRVAVNWVSSNDPLDTPQKYGRSEVQRVSAGTPKHPETSWFAYESIFKFLQDPFYKK</sequence>
<dbReference type="eggNOG" id="KOG3967">
    <property type="taxonomic scope" value="Eukaryota"/>
</dbReference>
<feature type="compositionally biased region" description="Basic and acidic residues" evidence="1">
    <location>
        <begin position="138"/>
        <end position="154"/>
    </location>
</feature>
<dbReference type="PANTHER" id="PTHR21357">
    <property type="entry name" value="FAM172 FAMILY PROTEIN HOMOLOG CG10038"/>
    <property type="match status" value="1"/>
</dbReference>
<dbReference type="OrthoDB" id="421951at2759"/>
<dbReference type="InParanoid" id="A0A1X7VMZ0"/>
<feature type="region of interest" description="Disordered" evidence="1">
    <location>
        <begin position="43"/>
        <end position="154"/>
    </location>
</feature>
<dbReference type="EnsemblMetazoa" id="Aqu2.1.40768_001">
    <property type="protein sequence ID" value="Aqu2.1.40768_001"/>
    <property type="gene ID" value="Aqu2.1.40768"/>
</dbReference>
<dbReference type="InterPro" id="IPR053858">
    <property type="entry name" value="Arb2_dom"/>
</dbReference>
<dbReference type="Proteomes" id="UP000007879">
    <property type="component" value="Unassembled WGS sequence"/>
</dbReference>
<proteinExistence type="predicted"/>
<feature type="compositionally biased region" description="Basic and acidic residues" evidence="1">
    <location>
        <begin position="66"/>
        <end position="81"/>
    </location>
</feature>
<dbReference type="FunCoup" id="A0A1X7VMZ0">
    <property type="interactions" value="623"/>
</dbReference>
<dbReference type="GO" id="GO:0035197">
    <property type="term" value="F:siRNA binding"/>
    <property type="evidence" value="ECO:0007669"/>
    <property type="project" value="TreeGrafter"/>
</dbReference>
<dbReference type="InterPro" id="IPR029058">
    <property type="entry name" value="AB_hydrolase_fold"/>
</dbReference>